<reference evidence="2 3" key="1">
    <citation type="submission" date="2020-03" db="EMBL/GenBank/DDBJ databases">
        <title>Cyclobacterium plantarum sp. nov., a marine bacterium isolated from a coastal-marine wetland.</title>
        <authorList>
            <person name="Sanchez-Porro C."/>
            <person name="Ventosa A."/>
            <person name="Amoozegar M."/>
        </authorList>
    </citation>
    <scope>NUCLEOTIDE SEQUENCE [LARGE SCALE GENOMIC DNA]</scope>
    <source>
        <strain evidence="2 3">GBPx2</strain>
    </source>
</reference>
<evidence type="ECO:0000256" key="1">
    <source>
        <dbReference type="SAM" id="Phobius"/>
    </source>
</evidence>
<keyword evidence="3" id="KW-1185">Reference proteome</keyword>
<feature type="transmembrane region" description="Helical" evidence="1">
    <location>
        <begin position="191"/>
        <end position="212"/>
    </location>
</feature>
<keyword evidence="1" id="KW-1133">Transmembrane helix</keyword>
<sequence>MKTDNRSPLLSFMLLWIAGYAFLFMLPFPVRHIPFAHELIAAPISLGMESLNFLVGRQLLGLEDLAYDGGRGSGDTRFDYVYLVTWLLLSFLLAVLLFLLRSKLTWIRKTYPSMIVYARYFVGLTLIHYGVAKFMIGQFPGPSLISMDQSFGDFSPMGLAWRFFGYSDLYKVFMGLSEITAGALLLFRRTVVVGAMLSIAVVTNIVLVNFSFDVPVKILSSHLLLFSVLILAPYLKQLFGLLILHRPGQLSYQPRTFLSPKKKWAYRLVKFYMVVFVPVSMMVGHVLSQSYRSFDNPWEGAYEILSDGEDMVDLKSDAKWARVILDGKTLLIERVSGDKSYYSIVEVGENGLISLSGSPEGNDTPTLHLREAGEEYQLAATFGDEQFTLKAKRKMKSDYFLLRRGFHWINEYPVNR</sequence>
<gene>
    <name evidence="2" type="ORF">G9Q97_14030</name>
</gene>
<name>A0ABX0H7R9_9BACT</name>
<accession>A0ABX0H7R9</accession>
<protein>
    <recommendedName>
        <fullName evidence="4">DoxX family protein</fullName>
    </recommendedName>
</protein>
<evidence type="ECO:0000313" key="3">
    <source>
        <dbReference type="Proteomes" id="UP000649799"/>
    </source>
</evidence>
<evidence type="ECO:0008006" key="4">
    <source>
        <dbReference type="Google" id="ProtNLM"/>
    </source>
</evidence>
<evidence type="ECO:0000313" key="2">
    <source>
        <dbReference type="EMBL" id="NHE57929.1"/>
    </source>
</evidence>
<feature type="transmembrane region" description="Helical" evidence="1">
    <location>
        <begin position="12"/>
        <end position="30"/>
    </location>
</feature>
<keyword evidence="1" id="KW-0472">Membrane</keyword>
<feature type="transmembrane region" description="Helical" evidence="1">
    <location>
        <begin position="264"/>
        <end position="287"/>
    </location>
</feature>
<dbReference type="Proteomes" id="UP000649799">
    <property type="component" value="Unassembled WGS sequence"/>
</dbReference>
<comment type="caution">
    <text evidence="2">The sequence shown here is derived from an EMBL/GenBank/DDBJ whole genome shotgun (WGS) entry which is preliminary data.</text>
</comment>
<keyword evidence="1" id="KW-0812">Transmembrane</keyword>
<organism evidence="2 3">
    <name type="scientific">Cyclobacterium plantarum</name>
    <dbReference type="NCBI Taxonomy" id="2716263"/>
    <lineage>
        <taxon>Bacteria</taxon>
        <taxon>Pseudomonadati</taxon>
        <taxon>Bacteroidota</taxon>
        <taxon>Cytophagia</taxon>
        <taxon>Cytophagales</taxon>
        <taxon>Cyclobacteriaceae</taxon>
        <taxon>Cyclobacterium</taxon>
    </lineage>
</organism>
<feature type="transmembrane region" description="Helical" evidence="1">
    <location>
        <begin position="224"/>
        <end position="244"/>
    </location>
</feature>
<dbReference type="EMBL" id="JAANYN010000005">
    <property type="protein sequence ID" value="NHE57929.1"/>
    <property type="molecule type" value="Genomic_DNA"/>
</dbReference>
<dbReference type="RefSeq" id="WP_166147844.1">
    <property type="nucleotide sequence ID" value="NZ_JAANYN010000005.1"/>
</dbReference>
<feature type="transmembrane region" description="Helical" evidence="1">
    <location>
        <begin position="80"/>
        <end position="100"/>
    </location>
</feature>
<feature type="transmembrane region" description="Helical" evidence="1">
    <location>
        <begin position="120"/>
        <end position="139"/>
    </location>
</feature>
<proteinExistence type="predicted"/>
<feature type="transmembrane region" description="Helical" evidence="1">
    <location>
        <begin position="159"/>
        <end position="179"/>
    </location>
</feature>